<feature type="chain" id="PRO_5016639627" evidence="7">
    <location>
        <begin position="20"/>
        <end position="554"/>
    </location>
</feature>
<dbReference type="Pfam" id="PF17851">
    <property type="entry name" value="GH43_C2"/>
    <property type="match status" value="1"/>
</dbReference>
<evidence type="ECO:0000313" key="9">
    <source>
        <dbReference type="EMBL" id="SUV28597.1"/>
    </source>
</evidence>
<evidence type="ECO:0000259" key="8">
    <source>
        <dbReference type="Pfam" id="PF17851"/>
    </source>
</evidence>
<feature type="active site" description="Proton donor" evidence="4">
    <location>
        <position position="212"/>
    </location>
</feature>
<dbReference type="EMBL" id="UFSX01000001">
    <property type="protein sequence ID" value="SUV28597.1"/>
    <property type="molecule type" value="Genomic_DNA"/>
</dbReference>
<dbReference type="Pfam" id="PF04616">
    <property type="entry name" value="Glyco_hydro_43"/>
    <property type="match status" value="1"/>
</dbReference>
<keyword evidence="3 6" id="KW-0326">Glycosidase</keyword>
<feature type="signal peptide" evidence="7">
    <location>
        <begin position="1"/>
        <end position="19"/>
    </location>
</feature>
<dbReference type="Gene3D" id="2.115.10.20">
    <property type="entry name" value="Glycosyl hydrolase domain, family 43"/>
    <property type="match status" value="1"/>
</dbReference>
<evidence type="ECO:0000256" key="6">
    <source>
        <dbReference type="RuleBase" id="RU361187"/>
    </source>
</evidence>
<dbReference type="Gene3D" id="2.60.120.200">
    <property type="match status" value="1"/>
</dbReference>
<proteinExistence type="inferred from homology"/>
<dbReference type="SUPFAM" id="SSF75005">
    <property type="entry name" value="Arabinanase/levansucrase/invertase"/>
    <property type="match status" value="1"/>
</dbReference>
<dbReference type="STRING" id="483216.BACEGG_01400"/>
<dbReference type="SUPFAM" id="SSF49899">
    <property type="entry name" value="Concanavalin A-like lectins/glucanases"/>
    <property type="match status" value="1"/>
</dbReference>
<dbReference type="Proteomes" id="UP000254424">
    <property type="component" value="Unassembled WGS sequence"/>
</dbReference>
<dbReference type="InterPro" id="IPR006710">
    <property type="entry name" value="Glyco_hydro_43"/>
</dbReference>
<dbReference type="EC" id="3.2.1.37" evidence="9"/>
<keyword evidence="2 6" id="KW-0378">Hydrolase</keyword>
<dbReference type="PANTHER" id="PTHR42812:SF15">
    <property type="entry name" value="HYDROLASE, PUTATIVE (AFU_ORTHOLOGUE AFUA_2G00930)-RELATED"/>
    <property type="match status" value="1"/>
</dbReference>
<dbReference type="InterPro" id="IPR051795">
    <property type="entry name" value="Glycosyl_Hydrlase_43"/>
</dbReference>
<evidence type="ECO:0000256" key="1">
    <source>
        <dbReference type="ARBA" id="ARBA00009865"/>
    </source>
</evidence>
<evidence type="ECO:0000256" key="5">
    <source>
        <dbReference type="PIRSR" id="PIRSR606710-2"/>
    </source>
</evidence>
<evidence type="ECO:0000256" key="4">
    <source>
        <dbReference type="PIRSR" id="PIRSR606710-1"/>
    </source>
</evidence>
<dbReference type="GO" id="GO:0009044">
    <property type="term" value="F:xylan 1,4-beta-xylosidase activity"/>
    <property type="evidence" value="ECO:0007669"/>
    <property type="project" value="UniProtKB-EC"/>
</dbReference>
<reference evidence="9 10" key="1">
    <citation type="submission" date="2018-06" db="EMBL/GenBank/DDBJ databases">
        <authorList>
            <consortium name="Pathogen Informatics"/>
            <person name="Doyle S."/>
        </authorList>
    </citation>
    <scope>NUCLEOTIDE SEQUENCE [LARGE SCALE GENOMIC DNA]</scope>
    <source>
        <strain evidence="9 10">NCTC11155</strain>
    </source>
</reference>
<evidence type="ECO:0000256" key="2">
    <source>
        <dbReference type="ARBA" id="ARBA00022801"/>
    </source>
</evidence>
<dbReference type="GO" id="GO:0005975">
    <property type="term" value="P:carbohydrate metabolic process"/>
    <property type="evidence" value="ECO:0007669"/>
    <property type="project" value="InterPro"/>
</dbReference>
<evidence type="ECO:0000256" key="3">
    <source>
        <dbReference type="ARBA" id="ARBA00023295"/>
    </source>
</evidence>
<accession>A0A380YJ42</accession>
<sequence>MKYLFSCLLLSMLCTISVAQPVKEAPIKNPMLWADVPDPDVIRVGDTFYLVSTTMHLMPGAPVMASKDLKNWKTVSYIFDKLTDSPKYDLSFSLPLDQQKGEGVGTVYGRGQWATSLKFHNGKFWALLAPNEQGAMGDTYIFTAPKAEGPWTIHARMRHFHDATLFFDDDGTPYVFFGTGEMCQLTPDLKGVVEGSLRHYFQREKEETGLLEGTRVIKHRGTYYAMLISQAYSSGLNRREVCYRTKDLNGKWEKHVILESDFGGFRHLAQGTIVDTEEGDWYGIMFQDRGGVGRVLTLSPVRWIDGWPMLGDENYKVPEIMRPYKSGQPATSIVLPDDFDDTRLGLHWQWNHNPVDQAWSLTERPGFLRLKTSRVVPNLYLAPNTLTQRMEGPACSGYICMDLSKMKDGDCAGLAAFNGDSGVLTVKKNGKKLTLEMSEQKVTLTEREKAVTNVDEKIIETVDITKLVNAKQPKIWLRLDGKFRPGQRGGRDAANFFYSFDGGQWMQIGTKDYRMVFDYRRFFMGTKFGIFNYATKKTGGYVDVDFFKYQCEEK</sequence>
<comment type="similarity">
    <text evidence="1 6">Belongs to the glycosyl hydrolase 43 family.</text>
</comment>
<dbReference type="InterPro" id="IPR013320">
    <property type="entry name" value="ConA-like_dom_sf"/>
</dbReference>
<dbReference type="InterPro" id="IPR041542">
    <property type="entry name" value="GH43_C2"/>
</dbReference>
<protein>
    <submittedName>
        <fullName evidence="9">Glycoside hydrolase</fullName>
        <ecNumber evidence="9">3.2.1.37</ecNumber>
    </submittedName>
</protein>
<keyword evidence="7" id="KW-0732">Signal</keyword>
<feature type="site" description="Important for catalytic activity, responsible for pKa modulation of the active site Glu and correct orientation of both the proton donor and substrate" evidence="5">
    <location>
        <position position="162"/>
    </location>
</feature>
<organism evidence="9 10">
    <name type="scientific">Bacteroides eggerthii</name>
    <dbReference type="NCBI Taxonomy" id="28111"/>
    <lineage>
        <taxon>Bacteria</taxon>
        <taxon>Pseudomonadati</taxon>
        <taxon>Bacteroidota</taxon>
        <taxon>Bacteroidia</taxon>
        <taxon>Bacteroidales</taxon>
        <taxon>Bacteroidaceae</taxon>
        <taxon>Bacteroides</taxon>
    </lineage>
</organism>
<gene>
    <name evidence="9" type="primary">xynB_4</name>
    <name evidence="9" type="ORF">NCTC11155_00547</name>
</gene>
<dbReference type="InterPro" id="IPR023296">
    <property type="entry name" value="Glyco_hydro_beta-prop_sf"/>
</dbReference>
<dbReference type="AlphaFoldDB" id="A0A380YJ42"/>
<name>A0A380YJ42_9BACE</name>
<dbReference type="PANTHER" id="PTHR42812">
    <property type="entry name" value="BETA-XYLOSIDASE"/>
    <property type="match status" value="1"/>
</dbReference>
<evidence type="ECO:0000313" key="10">
    <source>
        <dbReference type="Proteomes" id="UP000254424"/>
    </source>
</evidence>
<dbReference type="CDD" id="cd09001">
    <property type="entry name" value="GH43_FsAxh1-like"/>
    <property type="match status" value="1"/>
</dbReference>
<feature type="domain" description="Beta-xylosidase C-terminal Concanavalin A-like" evidence="8">
    <location>
        <begin position="337"/>
        <end position="550"/>
    </location>
</feature>
<feature type="active site" description="Proton acceptor" evidence="4">
    <location>
        <position position="38"/>
    </location>
</feature>
<evidence type="ECO:0000256" key="7">
    <source>
        <dbReference type="SAM" id="SignalP"/>
    </source>
</evidence>